<gene>
    <name evidence="2" type="ORF">E2C01_100764</name>
</gene>
<accession>A0A5B7K8W3</accession>
<feature type="compositionally biased region" description="Polar residues" evidence="1">
    <location>
        <begin position="8"/>
        <end position="22"/>
    </location>
</feature>
<name>A0A5B7K8W3_PORTR</name>
<protein>
    <submittedName>
        <fullName evidence="2">Uncharacterized protein</fullName>
    </submittedName>
</protein>
<evidence type="ECO:0000313" key="2">
    <source>
        <dbReference type="EMBL" id="MPD05043.1"/>
    </source>
</evidence>
<feature type="region of interest" description="Disordered" evidence="1">
    <location>
        <begin position="1"/>
        <end position="31"/>
    </location>
</feature>
<dbReference type="AlphaFoldDB" id="A0A5B7K8W3"/>
<reference evidence="2 3" key="1">
    <citation type="submission" date="2019-05" db="EMBL/GenBank/DDBJ databases">
        <title>Another draft genome of Portunus trituberculatus and its Hox gene families provides insights of decapod evolution.</title>
        <authorList>
            <person name="Jeong J.-H."/>
            <person name="Song I."/>
            <person name="Kim S."/>
            <person name="Choi T."/>
            <person name="Kim D."/>
            <person name="Ryu S."/>
            <person name="Kim W."/>
        </authorList>
    </citation>
    <scope>NUCLEOTIDE SEQUENCE [LARGE SCALE GENOMIC DNA]</scope>
    <source>
        <tissue evidence="2">Muscle</tissue>
    </source>
</reference>
<dbReference type="EMBL" id="VSRR010144142">
    <property type="protein sequence ID" value="MPD05043.1"/>
    <property type="molecule type" value="Genomic_DNA"/>
</dbReference>
<dbReference type="Proteomes" id="UP000324222">
    <property type="component" value="Unassembled WGS sequence"/>
</dbReference>
<keyword evidence="3" id="KW-1185">Reference proteome</keyword>
<sequence length="119" mass="13768">MYRHHEMSTCTDGKSSCGTPSITARHHRRPQNCSRIVNRGEQSGPQGAAPHGATLTLMQWQPGKRNNFTPRSRLFFQPPVVRFYWTHHPLPVTREPTLESHTRPPEVTRSEQFYSLYLD</sequence>
<organism evidence="2 3">
    <name type="scientific">Portunus trituberculatus</name>
    <name type="common">Swimming crab</name>
    <name type="synonym">Neptunus trituberculatus</name>
    <dbReference type="NCBI Taxonomy" id="210409"/>
    <lineage>
        <taxon>Eukaryota</taxon>
        <taxon>Metazoa</taxon>
        <taxon>Ecdysozoa</taxon>
        <taxon>Arthropoda</taxon>
        <taxon>Crustacea</taxon>
        <taxon>Multicrustacea</taxon>
        <taxon>Malacostraca</taxon>
        <taxon>Eumalacostraca</taxon>
        <taxon>Eucarida</taxon>
        <taxon>Decapoda</taxon>
        <taxon>Pleocyemata</taxon>
        <taxon>Brachyura</taxon>
        <taxon>Eubrachyura</taxon>
        <taxon>Portunoidea</taxon>
        <taxon>Portunidae</taxon>
        <taxon>Portuninae</taxon>
        <taxon>Portunus</taxon>
    </lineage>
</organism>
<evidence type="ECO:0000313" key="3">
    <source>
        <dbReference type="Proteomes" id="UP000324222"/>
    </source>
</evidence>
<evidence type="ECO:0000256" key="1">
    <source>
        <dbReference type="SAM" id="MobiDB-lite"/>
    </source>
</evidence>
<comment type="caution">
    <text evidence="2">The sequence shown here is derived from an EMBL/GenBank/DDBJ whole genome shotgun (WGS) entry which is preliminary data.</text>
</comment>
<proteinExistence type="predicted"/>